<feature type="region of interest" description="Disordered" evidence="1">
    <location>
        <begin position="170"/>
        <end position="191"/>
    </location>
</feature>
<dbReference type="Proteomes" id="UP000299102">
    <property type="component" value="Unassembled WGS sequence"/>
</dbReference>
<dbReference type="AlphaFoldDB" id="A0A4C1YKG7"/>
<accession>A0A4C1YKG7</accession>
<comment type="caution">
    <text evidence="2">The sequence shown here is derived from an EMBL/GenBank/DDBJ whole genome shotgun (WGS) entry which is preliminary data.</text>
</comment>
<protein>
    <submittedName>
        <fullName evidence="2">Uncharacterized protein</fullName>
    </submittedName>
</protein>
<feature type="compositionally biased region" description="Basic and acidic residues" evidence="1">
    <location>
        <begin position="170"/>
        <end position="179"/>
    </location>
</feature>
<keyword evidence="3" id="KW-1185">Reference proteome</keyword>
<evidence type="ECO:0000256" key="1">
    <source>
        <dbReference type="SAM" id="MobiDB-lite"/>
    </source>
</evidence>
<name>A0A4C1YKG7_EUMVA</name>
<dbReference type="EMBL" id="BGZK01001237">
    <property type="protein sequence ID" value="GBP75129.1"/>
    <property type="molecule type" value="Genomic_DNA"/>
</dbReference>
<sequence length="245" mass="27993">MKRLFIYKVNLAAIILNFDSESTIKIERKIITGPKTFSRVEQLCRPPESRWSLPPAETRYRIHRFVANVLGANSTSDVRGNGQVEGNRVMRGTCTDGSRSHSLDECNSRAAASHWYPRDGKRKRGKQHRRWKDELKLTAGPNWRRVTRDRKQRKILEEIFANRHTELRNQVSKRSDRARPRPAALHWAPTGDALDSSEKNYGTSVEVASFMIERCTAHVIPSSQHSSRAAPMSRCNCPPRHPSAV</sequence>
<evidence type="ECO:0000313" key="2">
    <source>
        <dbReference type="EMBL" id="GBP75129.1"/>
    </source>
</evidence>
<evidence type="ECO:0000313" key="3">
    <source>
        <dbReference type="Proteomes" id="UP000299102"/>
    </source>
</evidence>
<proteinExistence type="predicted"/>
<organism evidence="2 3">
    <name type="scientific">Eumeta variegata</name>
    <name type="common">Bagworm moth</name>
    <name type="synonym">Eumeta japonica</name>
    <dbReference type="NCBI Taxonomy" id="151549"/>
    <lineage>
        <taxon>Eukaryota</taxon>
        <taxon>Metazoa</taxon>
        <taxon>Ecdysozoa</taxon>
        <taxon>Arthropoda</taxon>
        <taxon>Hexapoda</taxon>
        <taxon>Insecta</taxon>
        <taxon>Pterygota</taxon>
        <taxon>Neoptera</taxon>
        <taxon>Endopterygota</taxon>
        <taxon>Lepidoptera</taxon>
        <taxon>Glossata</taxon>
        <taxon>Ditrysia</taxon>
        <taxon>Tineoidea</taxon>
        <taxon>Psychidae</taxon>
        <taxon>Oiketicinae</taxon>
        <taxon>Eumeta</taxon>
    </lineage>
</organism>
<dbReference type="OrthoDB" id="8193815at2759"/>
<reference evidence="2 3" key="1">
    <citation type="journal article" date="2019" name="Commun. Biol.">
        <title>The bagworm genome reveals a unique fibroin gene that provides high tensile strength.</title>
        <authorList>
            <person name="Kono N."/>
            <person name="Nakamura H."/>
            <person name="Ohtoshi R."/>
            <person name="Tomita M."/>
            <person name="Numata K."/>
            <person name="Arakawa K."/>
        </authorList>
    </citation>
    <scope>NUCLEOTIDE SEQUENCE [LARGE SCALE GENOMIC DNA]</scope>
</reference>
<feature type="region of interest" description="Disordered" evidence="1">
    <location>
        <begin position="221"/>
        <end position="245"/>
    </location>
</feature>
<gene>
    <name evidence="2" type="ORF">EVAR_42372_1</name>
</gene>